<dbReference type="EMBL" id="JAERRF010000013">
    <property type="protein sequence ID" value="MBL1099421.1"/>
    <property type="molecule type" value="Genomic_DNA"/>
</dbReference>
<dbReference type="PANTHER" id="PTHR47691">
    <property type="entry name" value="REGULATOR-RELATED"/>
    <property type="match status" value="1"/>
</dbReference>
<dbReference type="Proteomes" id="UP000634229">
    <property type="component" value="Unassembled WGS sequence"/>
</dbReference>
<evidence type="ECO:0000259" key="3">
    <source>
        <dbReference type="SMART" id="SM01043"/>
    </source>
</evidence>
<dbReference type="Pfam" id="PF13432">
    <property type="entry name" value="TPR_16"/>
    <property type="match status" value="1"/>
</dbReference>
<dbReference type="InterPro" id="IPR005158">
    <property type="entry name" value="BTAD"/>
</dbReference>
<dbReference type="Gene3D" id="3.40.50.300">
    <property type="entry name" value="P-loop containing nucleotide triphosphate hydrolases"/>
    <property type="match status" value="1"/>
</dbReference>
<dbReference type="Gene3D" id="1.25.40.10">
    <property type="entry name" value="Tetratricopeptide repeat domain"/>
    <property type="match status" value="2"/>
</dbReference>
<dbReference type="PRINTS" id="PR00364">
    <property type="entry name" value="DISEASERSIST"/>
</dbReference>
<dbReference type="InterPro" id="IPR027417">
    <property type="entry name" value="P-loop_NTPase"/>
</dbReference>
<organism evidence="4 5">
    <name type="scientific">Streptomyces coffeae</name>
    <dbReference type="NCBI Taxonomy" id="621382"/>
    <lineage>
        <taxon>Bacteria</taxon>
        <taxon>Bacillati</taxon>
        <taxon>Actinomycetota</taxon>
        <taxon>Actinomycetes</taxon>
        <taxon>Kitasatosporales</taxon>
        <taxon>Streptomycetaceae</taxon>
        <taxon>Streptomyces</taxon>
    </lineage>
</organism>
<comment type="caution">
    <text evidence="4">The sequence shown here is derived from an EMBL/GenBank/DDBJ whole genome shotgun (WGS) entry which is preliminary data.</text>
</comment>
<dbReference type="RefSeq" id="WP_201876836.1">
    <property type="nucleotide sequence ID" value="NZ_JAERRF010000013.1"/>
</dbReference>
<evidence type="ECO:0000256" key="1">
    <source>
        <dbReference type="ARBA" id="ARBA00023012"/>
    </source>
</evidence>
<dbReference type="CDD" id="cd15831">
    <property type="entry name" value="BTAD"/>
    <property type="match status" value="1"/>
</dbReference>
<dbReference type="Pfam" id="PF00931">
    <property type="entry name" value="NB-ARC"/>
    <property type="match status" value="1"/>
</dbReference>
<accession>A0ABS1NHC7</accession>
<evidence type="ECO:0000313" key="5">
    <source>
        <dbReference type="Proteomes" id="UP000634229"/>
    </source>
</evidence>
<reference evidence="4 5" key="1">
    <citation type="submission" date="2021-01" db="EMBL/GenBank/DDBJ databases">
        <title>WGS of actinomycetes isolated from Thailand.</title>
        <authorList>
            <person name="Thawai C."/>
        </authorList>
    </citation>
    <scope>NUCLEOTIDE SEQUENCE [LARGE SCALE GENOMIC DNA]</scope>
    <source>
        <strain evidence="4 5">CA1R205</strain>
    </source>
</reference>
<dbReference type="SUPFAM" id="SSF52540">
    <property type="entry name" value="P-loop containing nucleoside triphosphate hydrolases"/>
    <property type="match status" value="1"/>
</dbReference>
<dbReference type="InterPro" id="IPR019734">
    <property type="entry name" value="TPR_rpt"/>
</dbReference>
<protein>
    <submittedName>
        <fullName evidence="4">Tetratricopeptide repeat protein</fullName>
    </submittedName>
</protein>
<feature type="domain" description="Bacterial transcriptional activator" evidence="3">
    <location>
        <begin position="2"/>
        <end position="113"/>
    </location>
</feature>
<sequence length="868" mass="93441">MEGDKRLGQQGGGAAPGPVGPRPGQEADLALTETRIELELECGRHAEVVSELTALTTTHPLRERLRELLMLALYRGGRRAEALAVHADTQQLLADELGAQPGPALTDLRHRILQDDAELAARTATVDGVAFVRPAQLPASVADFTGRSDVVDALHTRLVSPRRDAPPVLAVAGTGGIGKTALAVHVAHAARRHFPDGQLYADLCGAGPSPAEPEAVLGAFLRALGMPDSAVPDGLEERAALYRSALRGRRVLVLLDNARDSAQVRMLLPEDGESCVTLITSRTRMAGLEGSHLVDLDVMSPSEAFTLFARIAGEERALIEYEATMDVVTSCGFLPLAIRIAASRLAARRTWTVSTLARKLADERRRLDELRAGDLAVKATFELGYKQLEPRQARAFRLLGLVGGPDISLTAAAAALDLGTDETEGLLSSLVDISLLECCVPGRYRFHDLARLYARACAERDERPVSEREAAQSRLLDFYLATAARVYAIERPGDRTVDHLEPTGHAGLTFETSADALDWLFTEGECLISCARRCTGDGVRKRAANLLMAALDLAESGIKSGQYESAAKAISEAAQAAGDERAEGHARLALGHLYHSTGRFGRAEAEMRRALQLGAMVGDAILSCRVPNQRGIIALYQGRHIEAEEHLRQALAAFRADANGPGEASALSNLARVHLNTGRTQAGVELAEQALAIYRRLGTSLRLANGMYVLGIALLRTGRLEESVAQLTEALDIFGKNRQPLWEGMTHIRLAETYLAAGRPALAAEHAERALALGGLGGEWRRGSFLTVLGKALIRVGQRGRARECWREARSIYERLGAPELEETLALLADATPEARTAPEHTLGHRSSLHETYPWLKALSGTDDPSGS</sequence>
<dbReference type="InterPro" id="IPR011717">
    <property type="entry name" value="TPR-4"/>
</dbReference>
<dbReference type="Pfam" id="PF03704">
    <property type="entry name" value="BTAD"/>
    <property type="match status" value="1"/>
</dbReference>
<keyword evidence="5" id="KW-1185">Reference proteome</keyword>
<evidence type="ECO:0000256" key="2">
    <source>
        <dbReference type="SAM" id="MobiDB-lite"/>
    </source>
</evidence>
<dbReference type="PANTHER" id="PTHR47691:SF3">
    <property type="entry name" value="HTH-TYPE TRANSCRIPTIONAL REGULATOR RV0890C-RELATED"/>
    <property type="match status" value="1"/>
</dbReference>
<dbReference type="Pfam" id="PF07721">
    <property type="entry name" value="TPR_4"/>
    <property type="match status" value="1"/>
</dbReference>
<dbReference type="SMART" id="SM01043">
    <property type="entry name" value="BTAD"/>
    <property type="match status" value="1"/>
</dbReference>
<dbReference type="SUPFAM" id="SSF48452">
    <property type="entry name" value="TPR-like"/>
    <property type="match status" value="3"/>
</dbReference>
<dbReference type="InterPro" id="IPR002182">
    <property type="entry name" value="NB-ARC"/>
</dbReference>
<dbReference type="SMART" id="SM00028">
    <property type="entry name" value="TPR"/>
    <property type="match status" value="6"/>
</dbReference>
<feature type="region of interest" description="Disordered" evidence="2">
    <location>
        <begin position="1"/>
        <end position="25"/>
    </location>
</feature>
<evidence type="ECO:0000313" key="4">
    <source>
        <dbReference type="EMBL" id="MBL1099421.1"/>
    </source>
</evidence>
<name>A0ABS1NHC7_9ACTN</name>
<keyword evidence="1" id="KW-0902">Two-component regulatory system</keyword>
<dbReference type="Pfam" id="PF13424">
    <property type="entry name" value="TPR_12"/>
    <property type="match status" value="1"/>
</dbReference>
<gene>
    <name evidence="4" type="ORF">JK363_22675</name>
</gene>
<proteinExistence type="predicted"/>
<dbReference type="InterPro" id="IPR011990">
    <property type="entry name" value="TPR-like_helical_dom_sf"/>
</dbReference>